<feature type="transmembrane region" description="Helical" evidence="12">
    <location>
        <begin position="30"/>
        <end position="48"/>
    </location>
</feature>
<dbReference type="SUPFAM" id="SSF81324">
    <property type="entry name" value="Voltage-gated potassium channels"/>
    <property type="match status" value="1"/>
</dbReference>
<keyword evidence="3" id="KW-0633">Potassium transport</keyword>
<evidence type="ECO:0000256" key="3">
    <source>
        <dbReference type="ARBA" id="ARBA00022538"/>
    </source>
</evidence>
<name>A0ABW4N5K0_9CAUL</name>
<keyword evidence="2" id="KW-0813">Transport</keyword>
<evidence type="ECO:0000256" key="10">
    <source>
        <dbReference type="ARBA" id="ARBA00023136"/>
    </source>
</evidence>
<dbReference type="Pfam" id="PF00520">
    <property type="entry name" value="Ion_trans"/>
    <property type="match status" value="1"/>
</dbReference>
<dbReference type="Gene3D" id="1.10.287.70">
    <property type="match status" value="1"/>
</dbReference>
<comment type="caution">
    <text evidence="14">The sequence shown here is derived from an EMBL/GenBank/DDBJ whole genome shotgun (WGS) entry which is preliminary data.</text>
</comment>
<feature type="transmembrane region" description="Helical" evidence="12">
    <location>
        <begin position="99"/>
        <end position="117"/>
    </location>
</feature>
<keyword evidence="9" id="KW-0406">Ion transport</keyword>
<keyword evidence="4 12" id="KW-0812">Transmembrane</keyword>
<evidence type="ECO:0000256" key="2">
    <source>
        <dbReference type="ARBA" id="ARBA00022448"/>
    </source>
</evidence>
<dbReference type="InterPro" id="IPR028325">
    <property type="entry name" value="VG_K_chnl"/>
</dbReference>
<dbReference type="PRINTS" id="PR00169">
    <property type="entry name" value="KCHANNEL"/>
</dbReference>
<feature type="transmembrane region" description="Helical" evidence="12">
    <location>
        <begin position="165"/>
        <end position="186"/>
    </location>
</feature>
<evidence type="ECO:0000256" key="8">
    <source>
        <dbReference type="ARBA" id="ARBA00022989"/>
    </source>
</evidence>
<keyword evidence="10 12" id="KW-0472">Membrane</keyword>
<dbReference type="RefSeq" id="WP_377282168.1">
    <property type="nucleotide sequence ID" value="NZ_JBHRSI010000005.1"/>
</dbReference>
<dbReference type="Proteomes" id="UP001597237">
    <property type="component" value="Unassembled WGS sequence"/>
</dbReference>
<evidence type="ECO:0000313" key="14">
    <source>
        <dbReference type="EMBL" id="MFD1785216.1"/>
    </source>
</evidence>
<evidence type="ECO:0000259" key="13">
    <source>
        <dbReference type="Pfam" id="PF00520"/>
    </source>
</evidence>
<keyword evidence="8 12" id="KW-1133">Transmembrane helix</keyword>
<evidence type="ECO:0000256" key="6">
    <source>
        <dbReference type="ARBA" id="ARBA00022882"/>
    </source>
</evidence>
<gene>
    <name evidence="14" type="ORF">ACFSC0_17580</name>
</gene>
<protein>
    <submittedName>
        <fullName evidence="14">Ion transporter</fullName>
    </submittedName>
</protein>
<feature type="transmembrane region" description="Helical" evidence="12">
    <location>
        <begin position="222"/>
        <end position="246"/>
    </location>
</feature>
<keyword evidence="7" id="KW-0630">Potassium</keyword>
<evidence type="ECO:0000256" key="5">
    <source>
        <dbReference type="ARBA" id="ARBA00022826"/>
    </source>
</evidence>
<evidence type="ECO:0000256" key="11">
    <source>
        <dbReference type="ARBA" id="ARBA00023303"/>
    </source>
</evidence>
<dbReference type="PANTHER" id="PTHR11537:SF254">
    <property type="entry name" value="POTASSIUM VOLTAGE-GATED CHANNEL PROTEIN SHAB"/>
    <property type="match status" value="1"/>
</dbReference>
<keyword evidence="5" id="KW-0631">Potassium channel</keyword>
<dbReference type="InterPro" id="IPR027359">
    <property type="entry name" value="Volt_channel_dom_sf"/>
</dbReference>
<comment type="subcellular location">
    <subcellularLocation>
        <location evidence="1">Membrane</location>
        <topology evidence="1">Multi-pass membrane protein</topology>
    </subcellularLocation>
</comment>
<accession>A0ABW4N5K0</accession>
<reference evidence="15" key="1">
    <citation type="journal article" date="2019" name="Int. J. Syst. Evol. Microbiol.">
        <title>The Global Catalogue of Microorganisms (GCM) 10K type strain sequencing project: providing services to taxonomists for standard genome sequencing and annotation.</title>
        <authorList>
            <consortium name="The Broad Institute Genomics Platform"/>
            <consortium name="The Broad Institute Genome Sequencing Center for Infectious Disease"/>
            <person name="Wu L."/>
            <person name="Ma J."/>
        </authorList>
    </citation>
    <scope>NUCLEOTIDE SEQUENCE [LARGE SCALE GENOMIC DNA]</scope>
    <source>
        <strain evidence="15">DFY28</strain>
    </source>
</reference>
<feature type="domain" description="Ion transport" evidence="13">
    <location>
        <begin position="31"/>
        <end position="251"/>
    </location>
</feature>
<proteinExistence type="predicted"/>
<evidence type="ECO:0000256" key="12">
    <source>
        <dbReference type="SAM" id="Phobius"/>
    </source>
</evidence>
<evidence type="ECO:0000256" key="1">
    <source>
        <dbReference type="ARBA" id="ARBA00004141"/>
    </source>
</evidence>
<evidence type="ECO:0000313" key="15">
    <source>
        <dbReference type="Proteomes" id="UP001597237"/>
    </source>
</evidence>
<keyword evidence="6" id="KW-0851">Voltage-gated channel</keyword>
<dbReference type="EMBL" id="JBHUEY010000006">
    <property type="protein sequence ID" value="MFD1785216.1"/>
    <property type="molecule type" value="Genomic_DNA"/>
</dbReference>
<keyword evidence="11" id="KW-0407">Ion channel</keyword>
<evidence type="ECO:0000256" key="4">
    <source>
        <dbReference type="ARBA" id="ARBA00022692"/>
    </source>
</evidence>
<sequence length="271" mass="29709">MTAQRRPGLRARLYRQLDPKARPRQGLSRLNIALVLLILLAVALAILETEPTLTDDYGRLFAQLELALGAVFIAEYLARLWVCVEDPEFGPGWRGRLKFVVSPTAIIDLLAAVSSFTPTGQGMLLLRAWRLMRILRLAKLGRMSRAWAHITQAVHSRRAELLLSLYAGLVVMVVSSTLLYFIEGAIQPDKFGSIPRALWWSVATLTTIGYGDVFPVTPLGRILAAITALTSIGVIAMPTGILAAAFSDAIQRHREAEAQALAAEDGIEERA</sequence>
<dbReference type="InterPro" id="IPR005821">
    <property type="entry name" value="Ion_trans_dom"/>
</dbReference>
<dbReference type="PANTHER" id="PTHR11537">
    <property type="entry name" value="VOLTAGE-GATED POTASSIUM CHANNEL"/>
    <property type="match status" value="1"/>
</dbReference>
<evidence type="ECO:0000256" key="9">
    <source>
        <dbReference type="ARBA" id="ARBA00023065"/>
    </source>
</evidence>
<organism evidence="14 15">
    <name type="scientific">Phenylobacterium terrae</name>
    <dbReference type="NCBI Taxonomy" id="2665495"/>
    <lineage>
        <taxon>Bacteria</taxon>
        <taxon>Pseudomonadati</taxon>
        <taxon>Pseudomonadota</taxon>
        <taxon>Alphaproteobacteria</taxon>
        <taxon>Caulobacterales</taxon>
        <taxon>Caulobacteraceae</taxon>
        <taxon>Phenylobacterium</taxon>
    </lineage>
</organism>
<dbReference type="Gene3D" id="1.20.120.350">
    <property type="entry name" value="Voltage-gated potassium channels. Chain C"/>
    <property type="match status" value="1"/>
</dbReference>
<keyword evidence="15" id="KW-1185">Reference proteome</keyword>
<evidence type="ECO:0000256" key="7">
    <source>
        <dbReference type="ARBA" id="ARBA00022958"/>
    </source>
</evidence>